<organism evidence="1 2">
    <name type="scientific">Sphingobium nicotianae</name>
    <dbReference type="NCBI Taxonomy" id="2782607"/>
    <lineage>
        <taxon>Bacteria</taxon>
        <taxon>Pseudomonadati</taxon>
        <taxon>Pseudomonadota</taxon>
        <taxon>Alphaproteobacteria</taxon>
        <taxon>Sphingomonadales</taxon>
        <taxon>Sphingomonadaceae</taxon>
        <taxon>Sphingobium</taxon>
    </lineage>
</organism>
<dbReference type="RefSeq" id="WP_214621291.1">
    <property type="nucleotide sequence ID" value="NZ_JAHGAW010000001.1"/>
</dbReference>
<protein>
    <submittedName>
        <fullName evidence="1">Uncharacterized protein</fullName>
    </submittedName>
</protein>
<gene>
    <name evidence="1" type="ORF">KK488_01120</name>
</gene>
<sequence length="145" mass="15610">MTDLLVSECAVTRAIASAANWHDSEKAKSLTSAIIGAHLLSCSLPHEVRRHLGYLEGRAVRVGLAHGWDWALTPHGDGLVSAWEELKTVRGDAIEIAMREAGCAPYSWHINSELFFQLGDAAPSVEQVVGVALAARDALIEREAA</sequence>
<dbReference type="AlphaFoldDB" id="A0A9X1AJD2"/>
<proteinExistence type="predicted"/>
<evidence type="ECO:0000313" key="2">
    <source>
        <dbReference type="Proteomes" id="UP001138757"/>
    </source>
</evidence>
<keyword evidence="2" id="KW-1185">Reference proteome</keyword>
<dbReference type="Proteomes" id="UP001138757">
    <property type="component" value="Unassembled WGS sequence"/>
</dbReference>
<evidence type="ECO:0000313" key="1">
    <source>
        <dbReference type="EMBL" id="MBT2185544.1"/>
    </source>
</evidence>
<reference evidence="1" key="1">
    <citation type="submission" date="2021-05" db="EMBL/GenBank/DDBJ databases">
        <title>Genome of Sphingobium sp. strain.</title>
        <authorList>
            <person name="Fan R."/>
        </authorList>
    </citation>
    <scope>NUCLEOTIDE SEQUENCE</scope>
    <source>
        <strain evidence="1">H33</strain>
    </source>
</reference>
<dbReference type="EMBL" id="JAHGAW010000001">
    <property type="protein sequence ID" value="MBT2185544.1"/>
    <property type="molecule type" value="Genomic_DNA"/>
</dbReference>
<comment type="caution">
    <text evidence="1">The sequence shown here is derived from an EMBL/GenBank/DDBJ whole genome shotgun (WGS) entry which is preliminary data.</text>
</comment>
<name>A0A9X1AJD2_9SPHN</name>
<accession>A0A9X1AJD2</accession>